<dbReference type="Gene3D" id="1.10.150.20">
    <property type="entry name" value="5' to 3' exonuclease, C-terminal subdomain"/>
    <property type="match status" value="2"/>
</dbReference>
<feature type="domain" description="3'-5' exonuclease" evidence="17">
    <location>
        <begin position="295"/>
        <end position="481"/>
    </location>
</feature>
<dbReference type="SMART" id="SM00475">
    <property type="entry name" value="53EXOc"/>
    <property type="match status" value="1"/>
</dbReference>
<evidence type="ECO:0000259" key="19">
    <source>
        <dbReference type="SMART" id="SM00482"/>
    </source>
</evidence>
<dbReference type="CDD" id="cd06139">
    <property type="entry name" value="DNA_polA_I_Ecoli_like_exo"/>
    <property type="match status" value="1"/>
</dbReference>
<gene>
    <name evidence="16" type="primary">polA</name>
    <name evidence="20" type="ORF">COV74_08585</name>
</gene>
<dbReference type="EC" id="2.7.7.7" evidence="2 15"/>
<keyword evidence="4 16" id="KW-0808">Transferase</keyword>
<dbReference type="InterPro" id="IPR002298">
    <property type="entry name" value="DNA_polymerase_A"/>
</dbReference>
<dbReference type="InterPro" id="IPR020046">
    <property type="entry name" value="5-3_exonucl_a-hlix_arch_N"/>
</dbReference>
<evidence type="ECO:0000256" key="6">
    <source>
        <dbReference type="ARBA" id="ARBA00022705"/>
    </source>
</evidence>
<dbReference type="PANTHER" id="PTHR10133:SF27">
    <property type="entry name" value="DNA POLYMERASE NU"/>
    <property type="match status" value="1"/>
</dbReference>
<dbReference type="EMBL" id="PCVY01000065">
    <property type="protein sequence ID" value="PIQ85537.1"/>
    <property type="molecule type" value="Genomic_DNA"/>
</dbReference>
<dbReference type="AlphaFoldDB" id="A0A2H0LMB4"/>
<feature type="domain" description="5'-3' exonuclease" evidence="18">
    <location>
        <begin position="3"/>
        <end position="259"/>
    </location>
</feature>
<dbReference type="Gene3D" id="3.30.70.370">
    <property type="match status" value="1"/>
</dbReference>
<evidence type="ECO:0000256" key="7">
    <source>
        <dbReference type="ARBA" id="ARBA00022722"/>
    </source>
</evidence>
<evidence type="ECO:0000256" key="13">
    <source>
        <dbReference type="ARBA" id="ARBA00023204"/>
    </source>
</evidence>
<dbReference type="SUPFAM" id="SSF53098">
    <property type="entry name" value="Ribonuclease H-like"/>
    <property type="match status" value="1"/>
</dbReference>
<dbReference type="NCBIfam" id="NF004397">
    <property type="entry name" value="PRK05755.1"/>
    <property type="match status" value="1"/>
</dbReference>
<dbReference type="GO" id="GO:0006302">
    <property type="term" value="P:double-strand break repair"/>
    <property type="evidence" value="ECO:0007669"/>
    <property type="project" value="TreeGrafter"/>
</dbReference>
<evidence type="ECO:0000313" key="21">
    <source>
        <dbReference type="Proteomes" id="UP000230859"/>
    </source>
</evidence>
<sequence length="890" mass="100436">MSQKLMLVDGQSLCYRAFYAIRELTSSKGEPTNAIYGFITIFKKLLQDLKPDLVAVCFDRKEPTFRHKKFEQYKAHRKPMPEPLIEQMPHIKEFLHIYGIAAFELAGYEADDIIGTLAKRAKEEDYKVLIVTSDKDAFQLVDDHISIFHTHKEQIMGPKEVSALFSGLRPTQIIDVLGLMGDASDNIPGVPGIGEKTALELIKEHGSVEKIYEHLGKIKGASRQTKLKENQQIALLSKDLAVIDCQVPVETDMEALKPHPADQHKLGEFYKRFEFRSLLNELAPASVAETEKRNYHTIQTESDLDQLIQKLEKTKGFAVDTETTSVDPMTARLVGLSFSWEPFTAYYIPVSQPEHQGGGLAWKNIQKKIKSLLEQSSKSKWGHNIKYDFLVLRRHGIELQGPFFDTMIASYLINPIKLNHNLDDVTFEYIGVRKIATKDLLGSGKKQIGMDAVPLDQVSEYACEDADCVARLIPILRKLLQVHQLEALYAEIEMPLLLVLAQMEQNGVAIDTAFLKQLSQKAEKDLASLTSQIYKEAGEEFNINSTKQLSDILFNKLKLPIIKRTKTGYSTDVGVLEKLAQTYDLPKLLLAYREKSKLKSTYLDAFPELINPETGLIHASFNQTVTSTGRLSSSDPNLQNIPIRTETGREIRRAFVPRGKERKIVSADYSQIELRILAHLSEDKNLTRAFKEDLDIHSFTATLLYGVKEKDVTREMRNVAKTINFSIVYGVSAFGLAQELKVSIPEAQHFIDSYFMRYAQIKDYLEAQKTLARKNGYLTTMFGRRSLFPDINSSNPSLKQFAERAAINAPIQGSAADLIKVAMIEIQKTLDQGKWESLMAIQVHDELVFDAPDSELTDLTKMVKDKMEGAAKLKVPLKVDVVHGGSWFKA</sequence>
<evidence type="ECO:0000256" key="3">
    <source>
        <dbReference type="ARBA" id="ARBA00020311"/>
    </source>
</evidence>
<evidence type="ECO:0000256" key="14">
    <source>
        <dbReference type="ARBA" id="ARBA00049244"/>
    </source>
</evidence>
<evidence type="ECO:0000256" key="12">
    <source>
        <dbReference type="ARBA" id="ARBA00023125"/>
    </source>
</evidence>
<dbReference type="FunFam" id="1.20.1060.10:FF:000001">
    <property type="entry name" value="DNA polymerase I"/>
    <property type="match status" value="1"/>
</dbReference>
<dbReference type="InterPro" id="IPR002421">
    <property type="entry name" value="5-3_exonuclease"/>
</dbReference>
<evidence type="ECO:0000256" key="15">
    <source>
        <dbReference type="NCBIfam" id="TIGR00593"/>
    </source>
</evidence>
<dbReference type="Gene3D" id="3.40.50.1010">
    <property type="entry name" value="5'-nuclease"/>
    <property type="match status" value="1"/>
</dbReference>
<evidence type="ECO:0000259" key="18">
    <source>
        <dbReference type="SMART" id="SM00475"/>
    </source>
</evidence>
<dbReference type="CDD" id="cd09898">
    <property type="entry name" value="H3TH_53EXO"/>
    <property type="match status" value="1"/>
</dbReference>
<comment type="similarity">
    <text evidence="1 16">Belongs to the DNA polymerase type-A family.</text>
</comment>
<keyword evidence="11 16" id="KW-0239">DNA-directed DNA polymerase</keyword>
<keyword evidence="12 16" id="KW-0238">DNA-binding</keyword>
<keyword evidence="5 16" id="KW-0548">Nucleotidyltransferase</keyword>
<reference evidence="20 21" key="1">
    <citation type="submission" date="2017-09" db="EMBL/GenBank/DDBJ databases">
        <title>Depth-based differentiation of microbial function through sediment-hosted aquifers and enrichment of novel symbionts in the deep terrestrial subsurface.</title>
        <authorList>
            <person name="Probst A.J."/>
            <person name="Ladd B."/>
            <person name="Jarett J.K."/>
            <person name="Geller-Mcgrath D.E."/>
            <person name="Sieber C.M."/>
            <person name="Emerson J.B."/>
            <person name="Anantharaman K."/>
            <person name="Thomas B.C."/>
            <person name="Malmstrom R."/>
            <person name="Stieglmeier M."/>
            <person name="Klingl A."/>
            <person name="Woyke T."/>
            <person name="Ryan C.M."/>
            <person name="Banfield J.F."/>
        </authorList>
    </citation>
    <scope>NUCLEOTIDE SEQUENCE [LARGE SCALE GENOMIC DNA]</scope>
    <source>
        <strain evidence="20">CG11_big_fil_rev_8_21_14_0_20_45_26</strain>
    </source>
</reference>
<dbReference type="Pfam" id="PF00476">
    <property type="entry name" value="DNA_pol_A"/>
    <property type="match status" value="1"/>
</dbReference>
<dbReference type="InterPro" id="IPR001098">
    <property type="entry name" value="DNA-dir_DNA_pol_A_palm_dom"/>
</dbReference>
<keyword evidence="6 16" id="KW-0235">DNA replication</keyword>
<dbReference type="InterPro" id="IPR002562">
    <property type="entry name" value="3'-5'_exonuclease_dom"/>
</dbReference>
<dbReference type="CDD" id="cd08637">
    <property type="entry name" value="DNA_pol_A_pol_I_C"/>
    <property type="match status" value="1"/>
</dbReference>
<dbReference type="FunFam" id="1.10.150.20:FF:000002">
    <property type="entry name" value="DNA polymerase I"/>
    <property type="match status" value="1"/>
</dbReference>
<evidence type="ECO:0000256" key="5">
    <source>
        <dbReference type="ARBA" id="ARBA00022695"/>
    </source>
</evidence>
<evidence type="ECO:0000256" key="11">
    <source>
        <dbReference type="ARBA" id="ARBA00022932"/>
    </source>
</evidence>
<dbReference type="InterPro" id="IPR029060">
    <property type="entry name" value="PIN-like_dom_sf"/>
</dbReference>
<organism evidence="20 21">
    <name type="scientific">Candidatus Abzuiibacterium crystallinum</name>
    <dbReference type="NCBI Taxonomy" id="1974748"/>
    <lineage>
        <taxon>Bacteria</taxon>
        <taxon>Pseudomonadati</taxon>
        <taxon>Candidatus Omnitrophota</taxon>
        <taxon>Candidatus Abzuiibacterium</taxon>
    </lineage>
</organism>
<keyword evidence="9 16" id="KW-0378">Hydrolase</keyword>
<feature type="domain" description="DNA-directed DNA polymerase family A palm" evidence="19">
    <location>
        <begin position="648"/>
        <end position="855"/>
    </location>
</feature>
<dbReference type="InterPro" id="IPR008918">
    <property type="entry name" value="HhH2"/>
</dbReference>
<dbReference type="GO" id="GO:0006261">
    <property type="term" value="P:DNA-templated DNA replication"/>
    <property type="evidence" value="ECO:0007669"/>
    <property type="project" value="UniProtKB-UniRule"/>
</dbReference>
<keyword evidence="7" id="KW-0540">Nuclease</keyword>
<dbReference type="GO" id="GO:0008408">
    <property type="term" value="F:3'-5' exonuclease activity"/>
    <property type="evidence" value="ECO:0007669"/>
    <property type="project" value="UniProtKB-UniRule"/>
</dbReference>
<dbReference type="FunFam" id="3.40.50.1010:FF:000001">
    <property type="entry name" value="DNA polymerase I"/>
    <property type="match status" value="1"/>
</dbReference>
<evidence type="ECO:0000256" key="8">
    <source>
        <dbReference type="ARBA" id="ARBA00022763"/>
    </source>
</evidence>
<dbReference type="SMART" id="SM00474">
    <property type="entry name" value="35EXOc"/>
    <property type="match status" value="1"/>
</dbReference>
<dbReference type="InterPro" id="IPR036279">
    <property type="entry name" value="5-3_exonuclease_C_sf"/>
</dbReference>
<dbReference type="CDD" id="cd09859">
    <property type="entry name" value="PIN_53EXO"/>
    <property type="match status" value="1"/>
</dbReference>
<evidence type="ECO:0000256" key="2">
    <source>
        <dbReference type="ARBA" id="ARBA00012417"/>
    </source>
</evidence>
<dbReference type="SUPFAM" id="SSF88723">
    <property type="entry name" value="PIN domain-like"/>
    <property type="match status" value="1"/>
</dbReference>
<dbReference type="NCBIfam" id="TIGR00593">
    <property type="entry name" value="pola"/>
    <property type="match status" value="1"/>
</dbReference>
<name>A0A2H0LMB4_9BACT</name>
<dbReference type="FunFam" id="1.10.150.20:FF:000003">
    <property type="entry name" value="DNA polymerase I"/>
    <property type="match status" value="1"/>
</dbReference>
<comment type="catalytic activity">
    <reaction evidence="14 16">
        <text>DNA(n) + a 2'-deoxyribonucleoside 5'-triphosphate = DNA(n+1) + diphosphate</text>
        <dbReference type="Rhea" id="RHEA:22508"/>
        <dbReference type="Rhea" id="RHEA-COMP:17339"/>
        <dbReference type="Rhea" id="RHEA-COMP:17340"/>
        <dbReference type="ChEBI" id="CHEBI:33019"/>
        <dbReference type="ChEBI" id="CHEBI:61560"/>
        <dbReference type="ChEBI" id="CHEBI:173112"/>
        <dbReference type="EC" id="2.7.7.7"/>
    </reaction>
</comment>
<keyword evidence="10 16" id="KW-0269">Exonuclease</keyword>
<dbReference type="InterPro" id="IPR018320">
    <property type="entry name" value="DNA_polymerase_1"/>
</dbReference>
<protein>
    <recommendedName>
        <fullName evidence="3 15">DNA polymerase I</fullName>
        <ecNumber evidence="2 15">2.7.7.7</ecNumber>
    </recommendedName>
</protein>
<evidence type="ECO:0000313" key="20">
    <source>
        <dbReference type="EMBL" id="PIQ85537.1"/>
    </source>
</evidence>
<dbReference type="Proteomes" id="UP000230859">
    <property type="component" value="Unassembled WGS sequence"/>
</dbReference>
<comment type="caution">
    <text evidence="20">The sequence shown here is derived from an EMBL/GenBank/DDBJ whole genome shotgun (WGS) entry which is preliminary data.</text>
</comment>
<evidence type="ECO:0000256" key="16">
    <source>
        <dbReference type="RuleBase" id="RU004460"/>
    </source>
</evidence>
<dbReference type="PRINTS" id="PR00868">
    <property type="entry name" value="DNAPOLI"/>
</dbReference>
<dbReference type="GO" id="GO:0003677">
    <property type="term" value="F:DNA binding"/>
    <property type="evidence" value="ECO:0007669"/>
    <property type="project" value="UniProtKB-UniRule"/>
</dbReference>
<dbReference type="Pfam" id="PF01612">
    <property type="entry name" value="DNA_pol_A_exo1"/>
    <property type="match status" value="1"/>
</dbReference>
<keyword evidence="8 16" id="KW-0227">DNA damage</keyword>
<dbReference type="InterPro" id="IPR012337">
    <property type="entry name" value="RNaseH-like_sf"/>
</dbReference>
<dbReference type="GO" id="GO:0003887">
    <property type="term" value="F:DNA-directed DNA polymerase activity"/>
    <property type="evidence" value="ECO:0007669"/>
    <property type="project" value="UniProtKB-UniRule"/>
</dbReference>
<dbReference type="Gene3D" id="1.20.1060.10">
    <property type="entry name" value="Taq DNA Polymerase, Chain T, domain 4"/>
    <property type="match status" value="1"/>
</dbReference>
<evidence type="ECO:0000256" key="9">
    <source>
        <dbReference type="ARBA" id="ARBA00022801"/>
    </source>
</evidence>
<evidence type="ECO:0000256" key="10">
    <source>
        <dbReference type="ARBA" id="ARBA00022839"/>
    </source>
</evidence>
<dbReference type="Gene3D" id="3.30.420.10">
    <property type="entry name" value="Ribonuclease H-like superfamily/Ribonuclease H"/>
    <property type="match status" value="1"/>
</dbReference>
<keyword evidence="13 16" id="KW-0234">DNA repair</keyword>
<dbReference type="SUPFAM" id="SSF56672">
    <property type="entry name" value="DNA/RNA polymerases"/>
    <property type="match status" value="1"/>
</dbReference>
<dbReference type="InterPro" id="IPR043502">
    <property type="entry name" value="DNA/RNA_pol_sf"/>
</dbReference>
<dbReference type="InterPro" id="IPR020045">
    <property type="entry name" value="DNA_polI_H3TH"/>
</dbReference>
<dbReference type="SUPFAM" id="SSF47807">
    <property type="entry name" value="5' to 3' exonuclease, C-terminal subdomain"/>
    <property type="match status" value="1"/>
</dbReference>
<dbReference type="SMART" id="SM00279">
    <property type="entry name" value="HhH2"/>
    <property type="match status" value="1"/>
</dbReference>
<dbReference type="GO" id="GO:0008409">
    <property type="term" value="F:5'-3' exonuclease activity"/>
    <property type="evidence" value="ECO:0007669"/>
    <property type="project" value="UniProtKB-UniRule"/>
</dbReference>
<dbReference type="SMART" id="SM00482">
    <property type="entry name" value="POLAc"/>
    <property type="match status" value="1"/>
</dbReference>
<dbReference type="Pfam" id="PF01367">
    <property type="entry name" value="5_3_exonuc"/>
    <property type="match status" value="1"/>
</dbReference>
<evidence type="ECO:0000256" key="1">
    <source>
        <dbReference type="ARBA" id="ARBA00007705"/>
    </source>
</evidence>
<accession>A0A2H0LMB4</accession>
<evidence type="ECO:0000259" key="17">
    <source>
        <dbReference type="SMART" id="SM00474"/>
    </source>
</evidence>
<dbReference type="Pfam" id="PF02739">
    <property type="entry name" value="5_3_exonuc_N"/>
    <property type="match status" value="1"/>
</dbReference>
<evidence type="ECO:0000256" key="4">
    <source>
        <dbReference type="ARBA" id="ARBA00022679"/>
    </source>
</evidence>
<dbReference type="PANTHER" id="PTHR10133">
    <property type="entry name" value="DNA POLYMERASE I"/>
    <property type="match status" value="1"/>
</dbReference>
<comment type="function">
    <text evidence="16">In addition to polymerase activity, this DNA polymerase exhibits 3'-5' and 5'-3' exonuclease activity.</text>
</comment>
<proteinExistence type="inferred from homology"/>
<dbReference type="InterPro" id="IPR036397">
    <property type="entry name" value="RNaseH_sf"/>
</dbReference>